<evidence type="ECO:0000313" key="1">
    <source>
        <dbReference type="EMBL" id="JAD87642.1"/>
    </source>
</evidence>
<organism evidence="1">
    <name type="scientific">Arundo donax</name>
    <name type="common">Giant reed</name>
    <name type="synonym">Donax arundinaceus</name>
    <dbReference type="NCBI Taxonomy" id="35708"/>
    <lineage>
        <taxon>Eukaryota</taxon>
        <taxon>Viridiplantae</taxon>
        <taxon>Streptophyta</taxon>
        <taxon>Embryophyta</taxon>
        <taxon>Tracheophyta</taxon>
        <taxon>Spermatophyta</taxon>
        <taxon>Magnoliopsida</taxon>
        <taxon>Liliopsida</taxon>
        <taxon>Poales</taxon>
        <taxon>Poaceae</taxon>
        <taxon>PACMAD clade</taxon>
        <taxon>Arundinoideae</taxon>
        <taxon>Arundineae</taxon>
        <taxon>Arundo</taxon>
    </lineage>
</organism>
<protein>
    <submittedName>
        <fullName evidence="1">Uncharacterized protein</fullName>
    </submittedName>
</protein>
<proteinExistence type="predicted"/>
<name>A0A0A9DV71_ARUDO</name>
<reference evidence="1" key="1">
    <citation type="submission" date="2014-09" db="EMBL/GenBank/DDBJ databases">
        <authorList>
            <person name="Magalhaes I.L.F."/>
            <person name="Oliveira U."/>
            <person name="Santos F.R."/>
            <person name="Vidigal T.H.D.A."/>
            <person name="Brescovit A.D."/>
            <person name="Santos A.J."/>
        </authorList>
    </citation>
    <scope>NUCLEOTIDE SEQUENCE</scope>
    <source>
        <tissue evidence="1">Shoot tissue taken approximately 20 cm above the soil surface</tissue>
    </source>
</reference>
<accession>A0A0A9DV71</accession>
<reference evidence="1" key="2">
    <citation type="journal article" date="2015" name="Data Brief">
        <title>Shoot transcriptome of the giant reed, Arundo donax.</title>
        <authorList>
            <person name="Barrero R.A."/>
            <person name="Guerrero F.D."/>
            <person name="Moolhuijzen P."/>
            <person name="Goolsby J.A."/>
            <person name="Tidwell J."/>
            <person name="Bellgard S.E."/>
            <person name="Bellgard M.I."/>
        </authorList>
    </citation>
    <scope>NUCLEOTIDE SEQUENCE</scope>
    <source>
        <tissue evidence="1">Shoot tissue taken approximately 20 cm above the soil surface</tissue>
    </source>
</reference>
<dbReference type="AlphaFoldDB" id="A0A0A9DV71"/>
<sequence>MDNEERKTLTMTVHRHRTGRSMNKVQTEFWDEHSTTVSKLSSCVGGAADVTMTVTMSQWDTHLILRRPRLGEMGVYTFGSRRNFFVQKKNNYNRLFFYLLGKLHKLRHRKRYR</sequence>
<dbReference type="EMBL" id="GBRH01210253">
    <property type="protein sequence ID" value="JAD87642.1"/>
    <property type="molecule type" value="Transcribed_RNA"/>
</dbReference>